<feature type="chain" id="PRO_5046378446" description="C-type lectin domain-containing protein" evidence="1">
    <location>
        <begin position="21"/>
        <end position="301"/>
    </location>
</feature>
<evidence type="ECO:0000256" key="1">
    <source>
        <dbReference type="SAM" id="SignalP"/>
    </source>
</evidence>
<sequence length="301" mass="35501">MAKKPLAIFFLCALIWKENAVEGKFKFSLKWESSEEPREAFPVKNLPSINLLQNTNFSARNLPTFRNSVYEMGVDTYQGNFFGAQEYCRSLNMSLVSIESEDENYFLYQLMKERFGDSMEYWFWTSGAKLDNRWIWMSTGRPIKYYNWMRFQPDNIRNKENCIEVRFNWYTGLGWNDRNGLDCGVHALCEAEIEPVKTLKTLTTPIIRTTTPDVWDTTPIIRTTTPAIRTTTPDIWNTKPDIWYNTPPIARDTTPDVRDTTPVIRDTTPDTIWNNTYLTRETDDKWSSTPDYYYAYTYDTY</sequence>
<protein>
    <recommendedName>
        <fullName evidence="2">C-type lectin domain-containing protein</fullName>
    </recommendedName>
</protein>
<keyword evidence="1" id="KW-0732">Signal</keyword>
<keyword evidence="4" id="KW-1185">Reference proteome</keyword>
<evidence type="ECO:0000313" key="4">
    <source>
        <dbReference type="Proteomes" id="UP001652700"/>
    </source>
</evidence>
<dbReference type="EnsemblMetazoa" id="XM_050653243.1">
    <property type="protein sequence ID" value="XP_050509200.1"/>
    <property type="gene ID" value="LOC114333684"/>
</dbReference>
<reference evidence="3" key="1">
    <citation type="submission" date="2025-05" db="UniProtKB">
        <authorList>
            <consortium name="EnsemblMetazoa"/>
        </authorList>
    </citation>
    <scope>IDENTIFICATION</scope>
</reference>
<organism evidence="3 4">
    <name type="scientific">Diabrotica virgifera virgifera</name>
    <name type="common">western corn rootworm</name>
    <dbReference type="NCBI Taxonomy" id="50390"/>
    <lineage>
        <taxon>Eukaryota</taxon>
        <taxon>Metazoa</taxon>
        <taxon>Ecdysozoa</taxon>
        <taxon>Arthropoda</taxon>
        <taxon>Hexapoda</taxon>
        <taxon>Insecta</taxon>
        <taxon>Pterygota</taxon>
        <taxon>Neoptera</taxon>
        <taxon>Endopterygota</taxon>
        <taxon>Coleoptera</taxon>
        <taxon>Polyphaga</taxon>
        <taxon>Cucujiformia</taxon>
        <taxon>Chrysomeloidea</taxon>
        <taxon>Chrysomelidae</taxon>
        <taxon>Galerucinae</taxon>
        <taxon>Diabroticina</taxon>
        <taxon>Diabroticites</taxon>
        <taxon>Diabrotica</taxon>
    </lineage>
</organism>
<evidence type="ECO:0000259" key="2">
    <source>
        <dbReference type="PROSITE" id="PS50041"/>
    </source>
</evidence>
<accession>A0ABM5KG84</accession>
<dbReference type="Pfam" id="PF00059">
    <property type="entry name" value="Lectin_C"/>
    <property type="match status" value="1"/>
</dbReference>
<dbReference type="SMART" id="SM00034">
    <property type="entry name" value="CLECT"/>
    <property type="match status" value="1"/>
</dbReference>
<dbReference type="GeneID" id="114333684"/>
<proteinExistence type="predicted"/>
<dbReference type="InterPro" id="IPR001304">
    <property type="entry name" value="C-type_lectin-like"/>
</dbReference>
<dbReference type="CDD" id="cd00037">
    <property type="entry name" value="CLECT"/>
    <property type="match status" value="1"/>
</dbReference>
<dbReference type="PROSITE" id="PS50041">
    <property type="entry name" value="C_TYPE_LECTIN_2"/>
    <property type="match status" value="1"/>
</dbReference>
<dbReference type="RefSeq" id="XP_050509200.1">
    <property type="nucleotide sequence ID" value="XM_050653243.1"/>
</dbReference>
<dbReference type="Proteomes" id="UP001652700">
    <property type="component" value="Unplaced"/>
</dbReference>
<feature type="domain" description="C-type lectin" evidence="2">
    <location>
        <begin position="65"/>
        <end position="179"/>
    </location>
</feature>
<evidence type="ECO:0000313" key="3">
    <source>
        <dbReference type="EnsemblMetazoa" id="XP_050509200.1"/>
    </source>
</evidence>
<dbReference type="PANTHER" id="PTHR22803">
    <property type="entry name" value="MANNOSE, PHOSPHOLIPASE, LECTIN RECEPTOR RELATED"/>
    <property type="match status" value="1"/>
</dbReference>
<feature type="signal peptide" evidence="1">
    <location>
        <begin position="1"/>
        <end position="20"/>
    </location>
</feature>
<dbReference type="SUPFAM" id="SSF56436">
    <property type="entry name" value="C-type lectin-like"/>
    <property type="match status" value="1"/>
</dbReference>
<dbReference type="InterPro" id="IPR016187">
    <property type="entry name" value="CTDL_fold"/>
</dbReference>
<dbReference type="InterPro" id="IPR050111">
    <property type="entry name" value="C-type_lectin/snaclec_domain"/>
</dbReference>
<dbReference type="InterPro" id="IPR016186">
    <property type="entry name" value="C-type_lectin-like/link_sf"/>
</dbReference>
<name>A0ABM5KG84_DIAVI</name>
<dbReference type="Gene3D" id="3.10.100.10">
    <property type="entry name" value="Mannose-Binding Protein A, subunit A"/>
    <property type="match status" value="1"/>
</dbReference>